<feature type="transmembrane region" description="Helical" evidence="7">
    <location>
        <begin position="98"/>
        <end position="121"/>
    </location>
</feature>
<feature type="transmembrane region" description="Helical" evidence="7">
    <location>
        <begin position="210"/>
        <end position="231"/>
    </location>
</feature>
<name>A0AAQ3QA22_9LILI</name>
<dbReference type="PANTHER" id="PTHR11654">
    <property type="entry name" value="OLIGOPEPTIDE TRANSPORTER-RELATED"/>
    <property type="match status" value="1"/>
</dbReference>
<evidence type="ECO:0000256" key="1">
    <source>
        <dbReference type="ARBA" id="ARBA00004141"/>
    </source>
</evidence>
<evidence type="ECO:0000256" key="3">
    <source>
        <dbReference type="ARBA" id="ARBA00022692"/>
    </source>
</evidence>
<keyword evidence="4 7" id="KW-1133">Transmembrane helix</keyword>
<comment type="similarity">
    <text evidence="2">Belongs to the major facilitator superfamily. Proton-dependent oligopeptide transporter (POT/PTR) (TC 2.A.17) family.</text>
</comment>
<reference evidence="8 9" key="1">
    <citation type="submission" date="2023-10" db="EMBL/GenBank/DDBJ databases">
        <title>Chromosome-scale genome assembly provides insights into flower coloration mechanisms of Canna indica.</title>
        <authorList>
            <person name="Li C."/>
        </authorList>
    </citation>
    <scope>NUCLEOTIDE SEQUENCE [LARGE SCALE GENOMIC DNA]</scope>
    <source>
        <tissue evidence="8">Flower</tissue>
    </source>
</reference>
<dbReference type="InterPro" id="IPR000109">
    <property type="entry name" value="POT_fam"/>
</dbReference>
<evidence type="ECO:0000256" key="5">
    <source>
        <dbReference type="ARBA" id="ARBA00023136"/>
    </source>
</evidence>
<feature type="transmembrane region" description="Helical" evidence="7">
    <location>
        <begin position="493"/>
        <end position="513"/>
    </location>
</feature>
<keyword evidence="5 7" id="KW-0472">Membrane</keyword>
<feature type="transmembrane region" description="Helical" evidence="7">
    <location>
        <begin position="181"/>
        <end position="204"/>
    </location>
</feature>
<evidence type="ECO:0000256" key="2">
    <source>
        <dbReference type="ARBA" id="ARBA00005982"/>
    </source>
</evidence>
<dbReference type="AlphaFoldDB" id="A0AAQ3QA22"/>
<feature type="transmembrane region" description="Helical" evidence="7">
    <location>
        <begin position="141"/>
        <end position="160"/>
    </location>
</feature>
<feature type="transmembrane region" description="Helical" evidence="7">
    <location>
        <begin position="455"/>
        <end position="481"/>
    </location>
</feature>
<dbReference type="GO" id="GO:0022857">
    <property type="term" value="F:transmembrane transporter activity"/>
    <property type="evidence" value="ECO:0007669"/>
    <property type="project" value="InterPro"/>
</dbReference>
<proteinExistence type="inferred from homology"/>
<evidence type="ECO:0000256" key="7">
    <source>
        <dbReference type="SAM" id="Phobius"/>
    </source>
</evidence>
<evidence type="ECO:0000256" key="6">
    <source>
        <dbReference type="SAM" id="MobiDB-lite"/>
    </source>
</evidence>
<comment type="subcellular location">
    <subcellularLocation>
        <location evidence="1">Membrane</location>
        <topology evidence="1">Multi-pass membrane protein</topology>
    </subcellularLocation>
</comment>
<dbReference type="GO" id="GO:0016020">
    <property type="term" value="C:membrane"/>
    <property type="evidence" value="ECO:0007669"/>
    <property type="project" value="UniProtKB-SubCell"/>
</dbReference>
<dbReference type="EMBL" id="CP136892">
    <property type="protein sequence ID" value="WOL01891.1"/>
    <property type="molecule type" value="Genomic_DNA"/>
</dbReference>
<dbReference type="Pfam" id="PF00854">
    <property type="entry name" value="PTR2"/>
    <property type="match status" value="1"/>
</dbReference>
<evidence type="ECO:0000313" key="9">
    <source>
        <dbReference type="Proteomes" id="UP001327560"/>
    </source>
</evidence>
<evidence type="ECO:0000313" key="8">
    <source>
        <dbReference type="EMBL" id="WOL01891.1"/>
    </source>
</evidence>
<feature type="transmembrane region" description="Helical" evidence="7">
    <location>
        <begin position="35"/>
        <end position="59"/>
    </location>
</feature>
<feature type="transmembrane region" description="Helical" evidence="7">
    <location>
        <begin position="533"/>
        <end position="555"/>
    </location>
</feature>
<protein>
    <submittedName>
        <fullName evidence="8">Protein NRT1/ PTR FAMILY 2.7-like</fullName>
    </submittedName>
</protein>
<dbReference type="CDD" id="cd17416">
    <property type="entry name" value="MFS_NPF1_2"/>
    <property type="match status" value="1"/>
</dbReference>
<evidence type="ECO:0000256" key="4">
    <source>
        <dbReference type="ARBA" id="ARBA00022989"/>
    </source>
</evidence>
<organism evidence="8 9">
    <name type="scientific">Canna indica</name>
    <name type="common">Indian-shot</name>
    <dbReference type="NCBI Taxonomy" id="4628"/>
    <lineage>
        <taxon>Eukaryota</taxon>
        <taxon>Viridiplantae</taxon>
        <taxon>Streptophyta</taxon>
        <taxon>Embryophyta</taxon>
        <taxon>Tracheophyta</taxon>
        <taxon>Spermatophyta</taxon>
        <taxon>Magnoliopsida</taxon>
        <taxon>Liliopsida</taxon>
        <taxon>Zingiberales</taxon>
        <taxon>Cannaceae</taxon>
        <taxon>Canna</taxon>
    </lineage>
</organism>
<gene>
    <name evidence="8" type="ORF">Cni_G10610</name>
</gene>
<keyword evidence="9" id="KW-1185">Reference proteome</keyword>
<dbReference type="Proteomes" id="UP001327560">
    <property type="component" value="Chromosome 3"/>
</dbReference>
<dbReference type="SUPFAM" id="SSF103473">
    <property type="entry name" value="MFS general substrate transporter"/>
    <property type="match status" value="1"/>
</dbReference>
<dbReference type="InterPro" id="IPR036259">
    <property type="entry name" value="MFS_trans_sf"/>
</dbReference>
<feature type="transmembrane region" description="Helical" evidence="7">
    <location>
        <begin position="327"/>
        <end position="349"/>
    </location>
</feature>
<sequence length="573" mass="61663">MMRTQEADQTPPRHLSNGDEAARKVPKGGWITSSFLLGSIFGISVSLTGALANLIVYLIKEYNVKSIDAAQIGNIVSGCTSLAPVAGAIVADAFFGCYPVIVFSAIVSFLSSILFTLSAAIKSLRPPHCAFGSSTCESSSAGQIAFLYLAVALLSVGTAGTRFNVLSMGASQFDKVENQNIFFNWYFIVIYAAGIIGSTVFVFIEDSISWTLGFGLSAAINAISIVVLLLGAKYYRKPAAQGSPFTGLARVVVAAANKWNVEVPQENPNYYHGEGGSGNDKTNLDFAPTQSLRFLNRAALICHGEISSDGSLAKPWRLCTVQQVQDLKALVSIFPLWSSSIFLSVSIGIQYSLTVLQALTMDRSVGPRFSIPAGSISVSSLAATMLALSLLDRLVLPLWRRLTRHTPTPLQRIGLGHALNIAAMAASALVERKRAGVVHAHHAEGQAGWEVPMTALWLVVPMVVTGVGEALHFPGQVALYYEEFPRSLRNTSAGMMSVLIGLGFYLSTAMVDLVRRNTGWLPDNINAAKMENVYWLVTVLTVVNFGYYVVCAMLFKHQNGGHEEGDDNIDQGH</sequence>
<keyword evidence="3 7" id="KW-0812">Transmembrane</keyword>
<dbReference type="Gene3D" id="1.20.1250.20">
    <property type="entry name" value="MFS general substrate transporter like domains"/>
    <property type="match status" value="1"/>
</dbReference>
<feature type="transmembrane region" description="Helical" evidence="7">
    <location>
        <begin position="71"/>
        <end position="91"/>
    </location>
</feature>
<feature type="region of interest" description="Disordered" evidence="6">
    <location>
        <begin position="1"/>
        <end position="21"/>
    </location>
</feature>
<feature type="transmembrane region" description="Helical" evidence="7">
    <location>
        <begin position="369"/>
        <end position="391"/>
    </location>
</feature>
<accession>A0AAQ3QA22</accession>